<keyword evidence="6 9" id="KW-0067">ATP-binding</keyword>
<keyword evidence="7" id="KW-0092">Biotin</keyword>
<feature type="domain" description="Lipoyl-binding" evidence="11">
    <location>
        <begin position="528"/>
        <end position="611"/>
    </location>
</feature>
<evidence type="ECO:0000256" key="8">
    <source>
        <dbReference type="ARBA" id="ARBA00048600"/>
    </source>
</evidence>
<dbReference type="AlphaFoldDB" id="A0A2N6PHW0"/>
<dbReference type="Gene3D" id="3.30.470.20">
    <property type="entry name" value="ATP-grasp fold, B domain"/>
    <property type="match status" value="1"/>
</dbReference>
<dbReference type="PROSITE" id="PS50979">
    <property type="entry name" value="BC"/>
    <property type="match status" value="1"/>
</dbReference>
<dbReference type="PANTHER" id="PTHR48095">
    <property type="entry name" value="PYRUVATE CARBOXYLASE SUBUNIT A"/>
    <property type="match status" value="1"/>
</dbReference>
<evidence type="ECO:0000259" key="13">
    <source>
        <dbReference type="PROSITE" id="PS50979"/>
    </source>
</evidence>
<dbReference type="Pfam" id="PF02785">
    <property type="entry name" value="Biotin_carb_C"/>
    <property type="match status" value="1"/>
</dbReference>
<dbReference type="InterPro" id="IPR005481">
    <property type="entry name" value="BC-like_N"/>
</dbReference>
<comment type="catalytic activity">
    <reaction evidence="8">
        <text>N(6)-biotinyl-L-lysyl-[protein] + hydrogencarbonate + ATP = N(6)-carboxybiotinyl-L-lysyl-[protein] + ADP + phosphate + H(+)</text>
        <dbReference type="Rhea" id="RHEA:13501"/>
        <dbReference type="Rhea" id="RHEA-COMP:10505"/>
        <dbReference type="Rhea" id="RHEA-COMP:10506"/>
        <dbReference type="ChEBI" id="CHEBI:15378"/>
        <dbReference type="ChEBI" id="CHEBI:17544"/>
        <dbReference type="ChEBI" id="CHEBI:30616"/>
        <dbReference type="ChEBI" id="CHEBI:43474"/>
        <dbReference type="ChEBI" id="CHEBI:83144"/>
        <dbReference type="ChEBI" id="CHEBI:83145"/>
        <dbReference type="ChEBI" id="CHEBI:456216"/>
        <dbReference type="EC" id="6.3.4.14"/>
    </reaction>
</comment>
<reference evidence="14 15" key="1">
    <citation type="submission" date="2017-09" db="EMBL/GenBank/DDBJ databases">
        <title>Bacterial strain isolated from the female urinary microbiota.</title>
        <authorList>
            <person name="Thomas-White K."/>
            <person name="Kumar N."/>
            <person name="Forster S."/>
            <person name="Putonti C."/>
            <person name="Lawley T."/>
            <person name="Wolfe A.J."/>
        </authorList>
    </citation>
    <scope>NUCLEOTIDE SEQUENCE [LARGE SCALE GENOMIC DNA]</scope>
    <source>
        <strain evidence="14 15">UMB0680</strain>
    </source>
</reference>
<evidence type="ECO:0000256" key="5">
    <source>
        <dbReference type="ARBA" id="ARBA00022741"/>
    </source>
</evidence>
<dbReference type="RefSeq" id="WP_102162069.1">
    <property type="nucleotide sequence ID" value="NZ_PNFZ01000003.1"/>
</dbReference>
<dbReference type="OrthoDB" id="9760256at2"/>
<comment type="function">
    <text evidence="2">This protein is a component of the acetyl coenzyme A carboxylase complex; first, biotin carboxylase catalyzes the carboxylation of the carrier protein and then the transcarboxylase transfers the carboxyl group to form malonyl-CoA.</text>
</comment>
<feature type="compositionally biased region" description="Low complexity" evidence="10">
    <location>
        <begin position="521"/>
        <end position="534"/>
    </location>
</feature>
<dbReference type="PROSITE" id="PS50968">
    <property type="entry name" value="BIOTINYL_LIPOYL"/>
    <property type="match status" value="1"/>
</dbReference>
<dbReference type="InterPro" id="IPR005479">
    <property type="entry name" value="CPAse_ATP-bd"/>
</dbReference>
<dbReference type="SUPFAM" id="SSF52440">
    <property type="entry name" value="PreATP-grasp domain"/>
    <property type="match status" value="1"/>
</dbReference>
<evidence type="ECO:0000256" key="3">
    <source>
        <dbReference type="ARBA" id="ARBA00013263"/>
    </source>
</evidence>
<evidence type="ECO:0000259" key="11">
    <source>
        <dbReference type="PROSITE" id="PS50968"/>
    </source>
</evidence>
<evidence type="ECO:0000256" key="2">
    <source>
        <dbReference type="ARBA" id="ARBA00003761"/>
    </source>
</evidence>
<organism evidence="14 15">
    <name type="scientific">Brevibacterium luteolum</name>
    <dbReference type="NCBI Taxonomy" id="199591"/>
    <lineage>
        <taxon>Bacteria</taxon>
        <taxon>Bacillati</taxon>
        <taxon>Actinomycetota</taxon>
        <taxon>Actinomycetes</taxon>
        <taxon>Micrococcales</taxon>
        <taxon>Brevibacteriaceae</taxon>
        <taxon>Brevibacterium</taxon>
    </lineage>
</organism>
<dbReference type="Pfam" id="PF00289">
    <property type="entry name" value="Biotin_carb_N"/>
    <property type="match status" value="1"/>
</dbReference>
<evidence type="ECO:0000256" key="9">
    <source>
        <dbReference type="PROSITE-ProRule" id="PRU00409"/>
    </source>
</evidence>
<proteinExistence type="predicted"/>
<dbReference type="InterPro" id="IPR011053">
    <property type="entry name" value="Single_hybrid_motif"/>
</dbReference>
<dbReference type="Gene3D" id="2.40.50.100">
    <property type="match status" value="1"/>
</dbReference>
<dbReference type="EMBL" id="PNFZ01000003">
    <property type="protein sequence ID" value="PMB98273.1"/>
    <property type="molecule type" value="Genomic_DNA"/>
</dbReference>
<dbReference type="InterPro" id="IPR011054">
    <property type="entry name" value="Rudment_hybrid_motif"/>
</dbReference>
<dbReference type="Proteomes" id="UP000235703">
    <property type="component" value="Unassembled WGS sequence"/>
</dbReference>
<dbReference type="PROSITE" id="PS00188">
    <property type="entry name" value="BIOTIN"/>
    <property type="match status" value="1"/>
</dbReference>
<dbReference type="InterPro" id="IPR005482">
    <property type="entry name" value="Biotin_COase_C"/>
</dbReference>
<accession>A0A2N6PHW0</accession>
<name>A0A2N6PHW0_9MICO</name>
<dbReference type="PROSITE" id="PS00867">
    <property type="entry name" value="CPSASE_2"/>
    <property type="match status" value="1"/>
</dbReference>
<dbReference type="SUPFAM" id="SSF51230">
    <property type="entry name" value="Single hybrid motif"/>
    <property type="match status" value="1"/>
</dbReference>
<dbReference type="InterPro" id="IPR051602">
    <property type="entry name" value="ACC_Biotin_Carboxylase"/>
</dbReference>
<dbReference type="Pfam" id="PF00364">
    <property type="entry name" value="Biotin_lipoyl"/>
    <property type="match status" value="1"/>
</dbReference>
<comment type="cofactor">
    <cofactor evidence="1">
        <name>biotin</name>
        <dbReference type="ChEBI" id="CHEBI:57586"/>
    </cofactor>
</comment>
<sequence>MTLSSVLIANRGEIAVRIARAAADHGLRSVAVYSDADADALHARIADEAHRLPGTAPAETYMNIPALIETALRSGVDAVHPGYGFLAENAAFASAVTEAGLTWIGPSAEVIEKLGNKVTAREIALSVDAPLAPGSDGPVEDWEEAHAFAEEHGLPIAIKAAYGGGGRGLKVVHELADVEDAFAAAGREAVAAFGRGECFVEKFLVRPRHVEAQILADTHGNTVVIGLRDCSLQRRNQKLVEEAPAPFLTSEQEATIREGAVKICQAAGYVGAGTVEFLIAEDGTISFLEVNTRLQVEHPVTEMTTGVDLVGEQFRIAAGLPLSFADGDASDGNAAGGDSEITVPQLGHAIEFRLNAEDVANGYVPCPGTITRFEAPTGPGIRVDTGVTSGSTIPGAYDSMMAKLIVFGADRDQAITRARQALRELVIEGVATVVPFHRAVLEHSDFADDFAVHTTWIENDFAEQFERTEVFADQRDGQPLTRFGVELDGKRVELGLPAELLSRLASPAPSGASTGEAQPAGTTGADTETEASSTDNGADASGAEVTSPYAGSFVTWKVADGDAVEAGQTVAVIEAMKMESNVSAPSGGTIACESLDAGDSVSAGQVLARIS</sequence>
<dbReference type="InterPro" id="IPR001882">
    <property type="entry name" value="Biotin_BS"/>
</dbReference>
<dbReference type="FunFam" id="3.40.50.20:FF:000010">
    <property type="entry name" value="Propionyl-CoA carboxylase subunit alpha"/>
    <property type="match status" value="1"/>
</dbReference>
<dbReference type="SUPFAM" id="SSF56059">
    <property type="entry name" value="Glutathione synthetase ATP-binding domain-like"/>
    <property type="match status" value="1"/>
</dbReference>
<dbReference type="CDD" id="cd06850">
    <property type="entry name" value="biotinyl_domain"/>
    <property type="match status" value="1"/>
</dbReference>
<dbReference type="FunFam" id="3.30.1490.20:FF:000018">
    <property type="entry name" value="Biotin carboxylase"/>
    <property type="match status" value="1"/>
</dbReference>
<dbReference type="InterPro" id="IPR011764">
    <property type="entry name" value="Biotin_carboxylation_dom"/>
</dbReference>
<evidence type="ECO:0000256" key="1">
    <source>
        <dbReference type="ARBA" id="ARBA00001953"/>
    </source>
</evidence>
<comment type="caution">
    <text evidence="14">The sequence shown here is derived from an EMBL/GenBank/DDBJ whole genome shotgun (WGS) entry which is preliminary data.</text>
</comment>
<dbReference type="EC" id="6.3.4.14" evidence="3"/>
<evidence type="ECO:0000256" key="4">
    <source>
        <dbReference type="ARBA" id="ARBA00022598"/>
    </source>
</evidence>
<evidence type="ECO:0000259" key="12">
    <source>
        <dbReference type="PROSITE" id="PS50975"/>
    </source>
</evidence>
<keyword evidence="4" id="KW-0436">Ligase</keyword>
<evidence type="ECO:0000256" key="6">
    <source>
        <dbReference type="ARBA" id="ARBA00022840"/>
    </source>
</evidence>
<dbReference type="PROSITE" id="PS50975">
    <property type="entry name" value="ATP_GRASP"/>
    <property type="match status" value="1"/>
</dbReference>
<feature type="domain" description="Biotin carboxylation" evidence="13">
    <location>
        <begin position="2"/>
        <end position="462"/>
    </location>
</feature>
<evidence type="ECO:0000313" key="15">
    <source>
        <dbReference type="Proteomes" id="UP000235703"/>
    </source>
</evidence>
<dbReference type="InterPro" id="IPR011761">
    <property type="entry name" value="ATP-grasp"/>
</dbReference>
<dbReference type="SMART" id="SM00878">
    <property type="entry name" value="Biotin_carb_C"/>
    <property type="match status" value="1"/>
</dbReference>
<dbReference type="InterPro" id="IPR000089">
    <property type="entry name" value="Biotin_lipoyl"/>
</dbReference>
<dbReference type="InterPro" id="IPR016185">
    <property type="entry name" value="PreATP-grasp_dom_sf"/>
</dbReference>
<dbReference type="SUPFAM" id="SSF51246">
    <property type="entry name" value="Rudiment single hybrid motif"/>
    <property type="match status" value="1"/>
</dbReference>
<feature type="region of interest" description="Disordered" evidence="10">
    <location>
        <begin position="505"/>
        <end position="544"/>
    </location>
</feature>
<gene>
    <name evidence="14" type="ORF">CJ198_07885</name>
</gene>
<dbReference type="PANTHER" id="PTHR48095:SF2">
    <property type="entry name" value="BIOTIN CARBOXYLASE, CHLOROPLASTIC"/>
    <property type="match status" value="1"/>
</dbReference>
<dbReference type="GO" id="GO:0005524">
    <property type="term" value="F:ATP binding"/>
    <property type="evidence" value="ECO:0007669"/>
    <property type="project" value="UniProtKB-UniRule"/>
</dbReference>
<evidence type="ECO:0000313" key="14">
    <source>
        <dbReference type="EMBL" id="PMB98273.1"/>
    </source>
</evidence>
<dbReference type="GO" id="GO:0004075">
    <property type="term" value="F:biotin carboxylase activity"/>
    <property type="evidence" value="ECO:0007669"/>
    <property type="project" value="UniProtKB-EC"/>
</dbReference>
<keyword evidence="15" id="KW-1185">Reference proteome</keyword>
<dbReference type="Pfam" id="PF02786">
    <property type="entry name" value="CPSase_L_D2"/>
    <property type="match status" value="1"/>
</dbReference>
<keyword evidence="5 9" id="KW-0547">Nucleotide-binding</keyword>
<evidence type="ECO:0000256" key="7">
    <source>
        <dbReference type="ARBA" id="ARBA00023267"/>
    </source>
</evidence>
<protein>
    <recommendedName>
        <fullName evidence="3">biotin carboxylase</fullName>
        <ecNumber evidence="3">6.3.4.14</ecNumber>
    </recommendedName>
</protein>
<feature type="domain" description="ATP-grasp" evidence="12">
    <location>
        <begin position="121"/>
        <end position="318"/>
    </location>
</feature>
<dbReference type="GO" id="GO:0046872">
    <property type="term" value="F:metal ion binding"/>
    <property type="evidence" value="ECO:0007669"/>
    <property type="project" value="InterPro"/>
</dbReference>
<evidence type="ECO:0000256" key="10">
    <source>
        <dbReference type="SAM" id="MobiDB-lite"/>
    </source>
</evidence>